<dbReference type="GO" id="GO:0006310">
    <property type="term" value="P:DNA recombination"/>
    <property type="evidence" value="ECO:0007669"/>
    <property type="project" value="InterPro"/>
</dbReference>
<dbReference type="GO" id="GO:0043138">
    <property type="term" value="F:3'-5' DNA helicase activity"/>
    <property type="evidence" value="ECO:0007669"/>
    <property type="project" value="UniProtKB-EC"/>
</dbReference>
<evidence type="ECO:0000259" key="14">
    <source>
        <dbReference type="PROSITE" id="PS51194"/>
    </source>
</evidence>
<evidence type="ECO:0000256" key="7">
    <source>
        <dbReference type="ARBA" id="ARBA00022833"/>
    </source>
</evidence>
<evidence type="ECO:0000256" key="5">
    <source>
        <dbReference type="ARBA" id="ARBA00022801"/>
    </source>
</evidence>
<evidence type="ECO:0000256" key="1">
    <source>
        <dbReference type="ARBA" id="ARBA00022515"/>
    </source>
</evidence>
<comment type="catalytic activity">
    <reaction evidence="11 12">
        <text>ATP + H2O = ADP + phosphate + H(+)</text>
        <dbReference type="Rhea" id="RHEA:13065"/>
        <dbReference type="ChEBI" id="CHEBI:15377"/>
        <dbReference type="ChEBI" id="CHEBI:15378"/>
        <dbReference type="ChEBI" id="CHEBI:30616"/>
        <dbReference type="ChEBI" id="CHEBI:43474"/>
        <dbReference type="ChEBI" id="CHEBI:456216"/>
        <dbReference type="EC" id="5.6.2.4"/>
    </reaction>
</comment>
<dbReference type="GO" id="GO:0008270">
    <property type="term" value="F:zinc ion binding"/>
    <property type="evidence" value="ECO:0007669"/>
    <property type="project" value="UniProtKB-UniRule"/>
</dbReference>
<feature type="domain" description="Helicase ATP-binding" evidence="13">
    <location>
        <begin position="222"/>
        <end position="388"/>
    </location>
</feature>
<dbReference type="FunFam" id="3.40.50.300:FF:000489">
    <property type="entry name" value="Primosome assembly protein PriA"/>
    <property type="match status" value="1"/>
</dbReference>
<dbReference type="InterPro" id="IPR014001">
    <property type="entry name" value="Helicase_ATP-bd"/>
</dbReference>
<name>A0A1F7WLD3_9BACT</name>
<keyword evidence="3 12" id="KW-0479">Metal-binding</keyword>
<dbReference type="InterPro" id="IPR041236">
    <property type="entry name" value="PriA_C"/>
</dbReference>
<dbReference type="InterPro" id="IPR005259">
    <property type="entry name" value="PriA"/>
</dbReference>
<dbReference type="Pfam" id="PF17764">
    <property type="entry name" value="PriA_3primeBD"/>
    <property type="match status" value="1"/>
</dbReference>
<dbReference type="AlphaFoldDB" id="A0A1F7WLD3"/>
<evidence type="ECO:0000313" key="15">
    <source>
        <dbReference type="EMBL" id="OGM02938.1"/>
    </source>
</evidence>
<keyword evidence="2 12" id="KW-0235">DNA replication</keyword>
<dbReference type="GO" id="GO:0016887">
    <property type="term" value="F:ATP hydrolysis activity"/>
    <property type="evidence" value="ECO:0007669"/>
    <property type="project" value="RHEA"/>
</dbReference>
<dbReference type="InterPro" id="IPR011545">
    <property type="entry name" value="DEAD/DEAH_box_helicase_dom"/>
</dbReference>
<keyword evidence="8 12" id="KW-0067">ATP-binding</keyword>
<keyword evidence="10 12" id="KW-0413">Isomerase</keyword>
<comment type="similarity">
    <text evidence="12">Belongs to the helicase family. PriA subfamily.</text>
</comment>
<organism evidence="15 16">
    <name type="scientific">Candidatus Wallbacteria bacterium GWC2_49_35</name>
    <dbReference type="NCBI Taxonomy" id="1817813"/>
    <lineage>
        <taxon>Bacteria</taxon>
        <taxon>Candidatus Walliibacteriota</taxon>
    </lineage>
</organism>
<keyword evidence="9 12" id="KW-0238">DNA-binding</keyword>
<dbReference type="PANTHER" id="PTHR30580:SF0">
    <property type="entry name" value="PRIMOSOMAL PROTEIN N"/>
    <property type="match status" value="1"/>
</dbReference>
<keyword evidence="1 12" id="KW-0639">Primosome</keyword>
<dbReference type="InterPro" id="IPR027417">
    <property type="entry name" value="P-loop_NTPase"/>
</dbReference>
<dbReference type="PROSITE" id="PS51192">
    <property type="entry name" value="HELICASE_ATP_BIND_1"/>
    <property type="match status" value="1"/>
</dbReference>
<dbReference type="NCBIfam" id="TIGR00595">
    <property type="entry name" value="priA"/>
    <property type="match status" value="1"/>
</dbReference>
<feature type="binding site" evidence="12">
    <location>
        <position position="486"/>
    </location>
    <ligand>
        <name>Zn(2+)</name>
        <dbReference type="ChEBI" id="CHEBI:29105"/>
        <label>2</label>
    </ligand>
</feature>
<evidence type="ECO:0000256" key="11">
    <source>
        <dbReference type="ARBA" id="ARBA00048988"/>
    </source>
</evidence>
<keyword evidence="7 12" id="KW-0862">Zinc</keyword>
<dbReference type="Pfam" id="PF00271">
    <property type="entry name" value="Helicase_C"/>
    <property type="match status" value="1"/>
</dbReference>
<dbReference type="Gene3D" id="3.40.1440.60">
    <property type="entry name" value="PriA, 3(prime) DNA-binding domain"/>
    <property type="match status" value="1"/>
</dbReference>
<reference evidence="15 16" key="1">
    <citation type="journal article" date="2016" name="Nat. Commun.">
        <title>Thousands of microbial genomes shed light on interconnected biogeochemical processes in an aquifer system.</title>
        <authorList>
            <person name="Anantharaman K."/>
            <person name="Brown C.T."/>
            <person name="Hug L.A."/>
            <person name="Sharon I."/>
            <person name="Castelle C.J."/>
            <person name="Probst A.J."/>
            <person name="Thomas B.C."/>
            <person name="Singh A."/>
            <person name="Wilkins M.J."/>
            <person name="Karaoz U."/>
            <person name="Brodie E.L."/>
            <person name="Williams K.H."/>
            <person name="Hubbard S.S."/>
            <person name="Banfield J.F."/>
        </authorList>
    </citation>
    <scope>NUCLEOTIDE SEQUENCE [LARGE SCALE GENOMIC DNA]</scope>
</reference>
<dbReference type="SMART" id="SM00490">
    <property type="entry name" value="HELICc"/>
    <property type="match status" value="1"/>
</dbReference>
<feature type="binding site" evidence="12">
    <location>
        <position position="465"/>
    </location>
    <ligand>
        <name>Zn(2+)</name>
        <dbReference type="ChEBI" id="CHEBI:29105"/>
        <label>2</label>
    </ligand>
</feature>
<feature type="binding site" evidence="12">
    <location>
        <position position="483"/>
    </location>
    <ligand>
        <name>Zn(2+)</name>
        <dbReference type="ChEBI" id="CHEBI:29105"/>
        <label>2</label>
    </ligand>
</feature>
<evidence type="ECO:0000259" key="13">
    <source>
        <dbReference type="PROSITE" id="PS51192"/>
    </source>
</evidence>
<feature type="domain" description="Helicase C-terminal" evidence="14">
    <location>
        <begin position="488"/>
        <end position="645"/>
    </location>
</feature>
<evidence type="ECO:0000256" key="8">
    <source>
        <dbReference type="ARBA" id="ARBA00022840"/>
    </source>
</evidence>
<sequence length="756" mass="85141">MYCKVAVPIPVDQLYTYKVPEKYEGMISRGSRVFVNMKNQADPVAAFVVECSDKCDYDPALIKPIYDVMEGAPLPEDLIKLSEMISFKYLCAQGMALEMIFPPSLTYQTGKVEQYFDFNRGADVFASLKDPAVTKNEKLIIQFLYNSGASDIKNIEKCLLSTRATIKNSLNKLVNLKYAVKSFNPQKFEYEKAGPLVYNLGDDRGIIFTDEQKAAIENVTHHVAMEQYHESLIFGVTGSGKTEVYIEIIKKTIEAGKSAIVLVPEIALTEHLKHRYQKAFEEGLAIWHSLVTKSQKDTIYSQIADGRVKILLGARSAIFAPFEHLGCVIIDEEHDSSYKQDSGIKYDAREVARMRLKINNGVLVSGTATPSIDTYHAVMEEKTDAKYPPLIKILKRVENRPMPSCHIVDMGKEFTVNKNKSMFSALLTEKINDRLAKRQQSLLFLNRRGHSTFVLCRACGHVIKCDDCEVSMTFHMQEQKLLCHYCPAVKKVPVKCPKCESPYIRFFGAGTEKVEEEFRNKFPDARVARLDSDVLTNKKISSKILDDFSKKKTDVLIGTQMIAKGFDFHNITLVGVISADTMLNMPDMFASERTFQILCQVTGRTGRGELEGECVIQTYNPDNYAITCAAASDFTSFYANESEIRRSLFYPPFSRMVKISFAHGEETLLLETAAKMAEEIAIRVSALGAGGRIKISGPAPSLIPKIQNIYRYNLFIYAGSEEEIRDSLFDILKKYSFTNKKQCVKIAVDVSPNNTY</sequence>
<dbReference type="STRING" id="1817813.A2008_13800"/>
<keyword evidence="5 12" id="KW-0378">Hydrolase</keyword>
<dbReference type="CDD" id="cd18804">
    <property type="entry name" value="SF2_C_priA"/>
    <property type="match status" value="1"/>
</dbReference>
<dbReference type="InterPro" id="IPR041222">
    <property type="entry name" value="PriA_3primeBD"/>
</dbReference>
<dbReference type="InterPro" id="IPR042115">
    <property type="entry name" value="PriA_3primeBD_sf"/>
</dbReference>
<accession>A0A1F7WLD3</accession>
<evidence type="ECO:0000256" key="3">
    <source>
        <dbReference type="ARBA" id="ARBA00022723"/>
    </source>
</evidence>
<dbReference type="PROSITE" id="PS51194">
    <property type="entry name" value="HELICASE_CTER"/>
    <property type="match status" value="1"/>
</dbReference>
<evidence type="ECO:0000256" key="9">
    <source>
        <dbReference type="ARBA" id="ARBA00023125"/>
    </source>
</evidence>
<dbReference type="GO" id="GO:0005524">
    <property type="term" value="F:ATP binding"/>
    <property type="evidence" value="ECO:0007669"/>
    <property type="project" value="UniProtKB-UniRule"/>
</dbReference>
<evidence type="ECO:0000313" key="16">
    <source>
        <dbReference type="Proteomes" id="UP000178735"/>
    </source>
</evidence>
<evidence type="ECO:0000256" key="4">
    <source>
        <dbReference type="ARBA" id="ARBA00022741"/>
    </source>
</evidence>
<keyword evidence="4 12" id="KW-0547">Nucleotide-binding</keyword>
<dbReference type="HAMAP" id="MF_00983">
    <property type="entry name" value="PriA"/>
    <property type="match status" value="1"/>
</dbReference>
<dbReference type="GO" id="GO:0003677">
    <property type="term" value="F:DNA binding"/>
    <property type="evidence" value="ECO:0007669"/>
    <property type="project" value="UniProtKB-UniRule"/>
</dbReference>
<dbReference type="GO" id="GO:0006302">
    <property type="term" value="P:double-strand break repair"/>
    <property type="evidence" value="ECO:0007669"/>
    <property type="project" value="InterPro"/>
</dbReference>
<keyword evidence="6 12" id="KW-0347">Helicase</keyword>
<feature type="binding site" evidence="12">
    <location>
        <position position="456"/>
    </location>
    <ligand>
        <name>Zn(2+)</name>
        <dbReference type="ChEBI" id="CHEBI:29105"/>
        <label>1</label>
    </ligand>
</feature>
<dbReference type="InterPro" id="IPR001650">
    <property type="entry name" value="Helicase_C-like"/>
</dbReference>
<proteinExistence type="inferred from homology"/>
<comment type="catalytic activity">
    <reaction evidence="12">
        <text>Couples ATP hydrolysis with the unwinding of duplex DNA by translocating in the 3'-5' direction.</text>
        <dbReference type="EC" id="5.6.2.4"/>
    </reaction>
</comment>
<dbReference type="GO" id="GO:0006269">
    <property type="term" value="P:DNA replication, synthesis of primer"/>
    <property type="evidence" value="ECO:0007669"/>
    <property type="project" value="UniProtKB-KW"/>
</dbReference>
<evidence type="ECO:0000256" key="10">
    <source>
        <dbReference type="ARBA" id="ARBA00023235"/>
    </source>
</evidence>
<dbReference type="Gene3D" id="3.40.50.300">
    <property type="entry name" value="P-loop containing nucleotide triphosphate hydrolases"/>
    <property type="match status" value="2"/>
</dbReference>
<comment type="function">
    <text evidence="12">Initiates the restart of stalled replication forks, which reloads the replicative helicase on sites other than the origin of replication. Recognizes and binds to abandoned replication forks and remodels them to uncover a helicase loading site. Promotes assembly of the primosome at these replication forks.</text>
</comment>
<dbReference type="PANTHER" id="PTHR30580">
    <property type="entry name" value="PRIMOSOMAL PROTEIN N"/>
    <property type="match status" value="1"/>
</dbReference>
<dbReference type="Pfam" id="PF18319">
    <property type="entry name" value="Zn_ribbon_PriA"/>
    <property type="match status" value="1"/>
</dbReference>
<dbReference type="Pfam" id="PF18074">
    <property type="entry name" value="PriA_C"/>
    <property type="match status" value="1"/>
</dbReference>
<evidence type="ECO:0000256" key="12">
    <source>
        <dbReference type="HAMAP-Rule" id="MF_00983"/>
    </source>
</evidence>
<dbReference type="EC" id="5.6.2.4" evidence="12"/>
<feature type="binding site" evidence="12">
    <location>
        <position position="459"/>
    </location>
    <ligand>
        <name>Zn(2+)</name>
        <dbReference type="ChEBI" id="CHEBI:29105"/>
        <label>1</label>
    </ligand>
</feature>
<dbReference type="SUPFAM" id="SSF52540">
    <property type="entry name" value="P-loop containing nucleoside triphosphate hydrolases"/>
    <property type="match status" value="1"/>
</dbReference>
<dbReference type="SMART" id="SM00487">
    <property type="entry name" value="DEXDc"/>
    <property type="match status" value="1"/>
</dbReference>
<evidence type="ECO:0000256" key="6">
    <source>
        <dbReference type="ARBA" id="ARBA00022806"/>
    </source>
</evidence>
<feature type="binding site" evidence="12">
    <location>
        <position position="496"/>
    </location>
    <ligand>
        <name>Zn(2+)</name>
        <dbReference type="ChEBI" id="CHEBI:29105"/>
        <label>1</label>
    </ligand>
</feature>
<comment type="subunit">
    <text evidence="12">Component of the replication restart primosome.</text>
</comment>
<dbReference type="GO" id="GO:0006270">
    <property type="term" value="P:DNA replication initiation"/>
    <property type="evidence" value="ECO:0007669"/>
    <property type="project" value="TreeGrafter"/>
</dbReference>
<feature type="binding site" evidence="12">
    <location>
        <position position="468"/>
    </location>
    <ligand>
        <name>Zn(2+)</name>
        <dbReference type="ChEBI" id="CHEBI:29105"/>
        <label>2</label>
    </ligand>
</feature>
<dbReference type="GO" id="GO:1990077">
    <property type="term" value="C:primosome complex"/>
    <property type="evidence" value="ECO:0007669"/>
    <property type="project" value="UniProtKB-UniRule"/>
</dbReference>
<comment type="caution">
    <text evidence="15">The sequence shown here is derived from an EMBL/GenBank/DDBJ whole genome shotgun (WGS) entry which is preliminary data.</text>
</comment>
<protein>
    <recommendedName>
        <fullName evidence="12">Replication restart protein PriA</fullName>
    </recommendedName>
    <alternativeName>
        <fullName evidence="12">ATP-dependent DNA helicase PriA</fullName>
        <ecNumber evidence="12">5.6.2.4</ecNumber>
    </alternativeName>
    <alternativeName>
        <fullName evidence="12">DNA 3'-5' helicase PriA</fullName>
    </alternativeName>
</protein>
<dbReference type="Proteomes" id="UP000178735">
    <property type="component" value="Unassembled WGS sequence"/>
</dbReference>
<evidence type="ECO:0000256" key="2">
    <source>
        <dbReference type="ARBA" id="ARBA00022705"/>
    </source>
</evidence>
<gene>
    <name evidence="12" type="primary">priA</name>
    <name evidence="15" type="ORF">A2008_13800</name>
</gene>
<dbReference type="Pfam" id="PF00270">
    <property type="entry name" value="DEAD"/>
    <property type="match status" value="1"/>
</dbReference>
<comment type="cofactor">
    <cofactor evidence="12">
        <name>Zn(2+)</name>
        <dbReference type="ChEBI" id="CHEBI:29105"/>
    </cofactor>
    <text evidence="12">Binds 2 zinc ions per subunit.</text>
</comment>
<dbReference type="EMBL" id="MGFH01000194">
    <property type="protein sequence ID" value="OGM02938.1"/>
    <property type="molecule type" value="Genomic_DNA"/>
</dbReference>
<feature type="binding site" evidence="12">
    <location>
        <position position="499"/>
    </location>
    <ligand>
        <name>Zn(2+)</name>
        <dbReference type="ChEBI" id="CHEBI:29105"/>
        <label>1</label>
    </ligand>
</feature>
<dbReference type="InterPro" id="IPR040498">
    <property type="entry name" value="PriA_CRR"/>
</dbReference>